<dbReference type="Proteomes" id="UP000030746">
    <property type="component" value="Unassembled WGS sequence"/>
</dbReference>
<evidence type="ECO:0000313" key="2">
    <source>
        <dbReference type="Proteomes" id="UP000030746"/>
    </source>
</evidence>
<protein>
    <recommendedName>
        <fullName evidence="3">DUF4378 domain-containing protein</fullName>
    </recommendedName>
</protein>
<accession>V4AAB7</accession>
<gene>
    <name evidence="1" type="ORF">LOTGIDRAFT_140328</name>
</gene>
<evidence type="ECO:0000313" key="1">
    <source>
        <dbReference type="EMBL" id="ESP00904.1"/>
    </source>
</evidence>
<dbReference type="OMA" id="HDEESAW"/>
<dbReference type="PANTHER" id="PTHR13958">
    <property type="entry name" value="CENTROSOME-ASSOCIATED PROTEIN 350"/>
    <property type="match status" value="1"/>
</dbReference>
<organism evidence="1 2">
    <name type="scientific">Lottia gigantea</name>
    <name type="common">Giant owl limpet</name>
    <dbReference type="NCBI Taxonomy" id="225164"/>
    <lineage>
        <taxon>Eukaryota</taxon>
        <taxon>Metazoa</taxon>
        <taxon>Spiralia</taxon>
        <taxon>Lophotrochozoa</taxon>
        <taxon>Mollusca</taxon>
        <taxon>Gastropoda</taxon>
        <taxon>Patellogastropoda</taxon>
        <taxon>Lottioidea</taxon>
        <taxon>Lottiidae</taxon>
        <taxon>Lottia</taxon>
    </lineage>
</organism>
<dbReference type="KEGG" id="lgi:LOTGIDRAFT_140328"/>
<dbReference type="InterPro" id="IPR028750">
    <property type="entry name" value="CEP350/CC187"/>
</dbReference>
<reference evidence="1 2" key="1">
    <citation type="journal article" date="2013" name="Nature">
        <title>Insights into bilaterian evolution from three spiralian genomes.</title>
        <authorList>
            <person name="Simakov O."/>
            <person name="Marletaz F."/>
            <person name="Cho S.J."/>
            <person name="Edsinger-Gonzales E."/>
            <person name="Havlak P."/>
            <person name="Hellsten U."/>
            <person name="Kuo D.H."/>
            <person name="Larsson T."/>
            <person name="Lv J."/>
            <person name="Arendt D."/>
            <person name="Savage R."/>
            <person name="Osoegawa K."/>
            <person name="de Jong P."/>
            <person name="Grimwood J."/>
            <person name="Chapman J.A."/>
            <person name="Shapiro H."/>
            <person name="Aerts A."/>
            <person name="Otillar R.P."/>
            <person name="Terry A.Y."/>
            <person name="Boore J.L."/>
            <person name="Grigoriev I.V."/>
            <person name="Lindberg D.R."/>
            <person name="Seaver E.C."/>
            <person name="Weisblat D.A."/>
            <person name="Putnam N.H."/>
            <person name="Rokhsar D.S."/>
        </authorList>
    </citation>
    <scope>NUCLEOTIDE SEQUENCE [LARGE SCALE GENOMIC DNA]</scope>
</reference>
<dbReference type="GeneID" id="20234303"/>
<feature type="non-terminal residue" evidence="1">
    <location>
        <position position="1"/>
    </location>
</feature>
<proteinExistence type="predicted"/>
<dbReference type="CTD" id="20234303"/>
<keyword evidence="2" id="KW-1185">Reference proteome</keyword>
<dbReference type="GO" id="GO:0008017">
    <property type="term" value="F:microtubule binding"/>
    <property type="evidence" value="ECO:0007669"/>
    <property type="project" value="InterPro"/>
</dbReference>
<dbReference type="AlphaFoldDB" id="V4AAB7"/>
<dbReference type="OrthoDB" id="306254at2759"/>
<dbReference type="EMBL" id="KB200639">
    <property type="protein sequence ID" value="ESP00904.1"/>
    <property type="molecule type" value="Genomic_DNA"/>
</dbReference>
<dbReference type="STRING" id="225164.V4AAB7"/>
<dbReference type="GO" id="GO:0005813">
    <property type="term" value="C:centrosome"/>
    <property type="evidence" value="ECO:0007669"/>
    <property type="project" value="InterPro"/>
</dbReference>
<dbReference type="GO" id="GO:0034453">
    <property type="term" value="P:microtubule anchoring"/>
    <property type="evidence" value="ECO:0007669"/>
    <property type="project" value="InterPro"/>
</dbReference>
<dbReference type="HOGENOM" id="CLU_1346168_0_0_1"/>
<dbReference type="RefSeq" id="XP_009048440.1">
    <property type="nucleotide sequence ID" value="XM_009050192.1"/>
</dbReference>
<sequence>EIVYAVPHDKSEVEAIINDSIDIYWNCRRCGEPFTDVTPPDSFFKTDQSNLSMEQKSEKTYKKMLFDLTGEIICDIYSQEEEVVLQPYEKPKRRRQHYFKGYAPPTTVDELRPTVHKAVNDILGVNGMRKADRVKNKFNIRKKKDNVDNILTLQLREEEPDWVDYNADELDVKNALADSIFEVLLAETVETCSKIHDKKLKRVS</sequence>
<evidence type="ECO:0008006" key="3">
    <source>
        <dbReference type="Google" id="ProtNLM"/>
    </source>
</evidence>
<name>V4AAB7_LOTGI</name>
<dbReference type="PANTHER" id="PTHR13958:SF3">
    <property type="entry name" value="CAP-GLY DOMAIN-CONTAINING PROTEIN-RELATED"/>
    <property type="match status" value="1"/>
</dbReference>